<keyword evidence="1" id="KW-0732">Signal</keyword>
<dbReference type="GeneID" id="111127523"/>
<dbReference type="InterPro" id="IPR016186">
    <property type="entry name" value="C-type_lectin-like/link_sf"/>
</dbReference>
<organism evidence="3 4">
    <name type="scientific">Crassostrea virginica</name>
    <name type="common">Eastern oyster</name>
    <dbReference type="NCBI Taxonomy" id="6565"/>
    <lineage>
        <taxon>Eukaryota</taxon>
        <taxon>Metazoa</taxon>
        <taxon>Spiralia</taxon>
        <taxon>Lophotrochozoa</taxon>
        <taxon>Mollusca</taxon>
        <taxon>Bivalvia</taxon>
        <taxon>Autobranchia</taxon>
        <taxon>Pteriomorphia</taxon>
        <taxon>Ostreida</taxon>
        <taxon>Ostreoidea</taxon>
        <taxon>Ostreidae</taxon>
        <taxon>Crassostrea</taxon>
    </lineage>
</organism>
<dbReference type="CDD" id="cd00037">
    <property type="entry name" value="CLECT"/>
    <property type="match status" value="1"/>
</dbReference>
<evidence type="ECO:0000313" key="3">
    <source>
        <dbReference type="Proteomes" id="UP000694844"/>
    </source>
</evidence>
<dbReference type="SUPFAM" id="SSF56436">
    <property type="entry name" value="C-type lectin-like"/>
    <property type="match status" value="1"/>
</dbReference>
<dbReference type="Proteomes" id="UP000694844">
    <property type="component" value="Chromosome 3"/>
</dbReference>
<reference evidence="4" key="1">
    <citation type="submission" date="2025-08" db="UniProtKB">
        <authorList>
            <consortium name="RefSeq"/>
        </authorList>
    </citation>
    <scope>IDENTIFICATION</scope>
    <source>
        <tissue evidence="4">Whole sample</tissue>
    </source>
</reference>
<evidence type="ECO:0000259" key="2">
    <source>
        <dbReference type="PROSITE" id="PS50041"/>
    </source>
</evidence>
<evidence type="ECO:0000313" key="4">
    <source>
        <dbReference type="RefSeq" id="XP_022328445.1"/>
    </source>
</evidence>
<dbReference type="InterPro" id="IPR050111">
    <property type="entry name" value="C-type_lectin/snaclec_domain"/>
</dbReference>
<sequence>MLKLPKLWSNWTVLCFMFSAVSVNADIFTRGLKRQNGVKLRECLSEVETGLGFIMCIQECQSRGDCESVGYNRRGLVCEFYLGSVARGDNDCLITMDPHFTYVDTNDALSFGISSSCLSDQNCGSLRTKCIRLRSGQTVCTNATPRQLKTVYVSKNVAKTTPVTAEADTTSVSSTSRSAPPCPKPFIESDERKLCISIVKTTMSRDNAKLECQKTNNSSLVVIDSAETQTDVSAFLTKHMDSSIIEFWIDGSYRNSKWISSMGEMLYTNWKSQKSPSVGEDCILMKANNWKWEATFCSSKKSFLCQIQIL</sequence>
<protein>
    <submittedName>
        <fullName evidence="4">Uncharacterized protein LOC111127523</fullName>
    </submittedName>
</protein>
<dbReference type="AlphaFoldDB" id="A0A8B8DL20"/>
<dbReference type="KEGG" id="cvn:111127523"/>
<dbReference type="PANTHER" id="PTHR22803">
    <property type="entry name" value="MANNOSE, PHOSPHOLIPASE, LECTIN RECEPTOR RELATED"/>
    <property type="match status" value="1"/>
</dbReference>
<dbReference type="Gene3D" id="3.10.100.10">
    <property type="entry name" value="Mannose-Binding Protein A, subunit A"/>
    <property type="match status" value="1"/>
</dbReference>
<name>A0A8B8DL20_CRAVI</name>
<keyword evidence="3" id="KW-1185">Reference proteome</keyword>
<evidence type="ECO:0000256" key="1">
    <source>
        <dbReference type="SAM" id="SignalP"/>
    </source>
</evidence>
<accession>A0A8B8DL20</accession>
<dbReference type="InterPro" id="IPR001304">
    <property type="entry name" value="C-type_lectin-like"/>
</dbReference>
<dbReference type="SMART" id="SM00034">
    <property type="entry name" value="CLECT"/>
    <property type="match status" value="1"/>
</dbReference>
<dbReference type="RefSeq" id="XP_022328445.1">
    <property type="nucleotide sequence ID" value="XM_022472737.1"/>
</dbReference>
<dbReference type="InterPro" id="IPR016187">
    <property type="entry name" value="CTDL_fold"/>
</dbReference>
<gene>
    <name evidence="4" type="primary">LOC111127523</name>
</gene>
<dbReference type="PROSITE" id="PS50041">
    <property type="entry name" value="C_TYPE_LECTIN_2"/>
    <property type="match status" value="1"/>
</dbReference>
<dbReference type="OrthoDB" id="6192638at2759"/>
<feature type="chain" id="PRO_5034413298" evidence="1">
    <location>
        <begin position="26"/>
        <end position="310"/>
    </location>
</feature>
<proteinExistence type="predicted"/>
<feature type="domain" description="C-type lectin" evidence="2">
    <location>
        <begin position="191"/>
        <end position="306"/>
    </location>
</feature>
<feature type="signal peptide" evidence="1">
    <location>
        <begin position="1"/>
        <end position="25"/>
    </location>
</feature>
<dbReference type="Pfam" id="PF00059">
    <property type="entry name" value="Lectin_C"/>
    <property type="match status" value="1"/>
</dbReference>